<gene>
    <name evidence="6" type="ORF">bcere0026_43490</name>
</gene>
<organism evidence="6">
    <name type="scientific">Bacillus mycoides</name>
    <dbReference type="NCBI Taxonomy" id="1405"/>
    <lineage>
        <taxon>Bacteria</taxon>
        <taxon>Bacillati</taxon>
        <taxon>Bacillota</taxon>
        <taxon>Bacilli</taxon>
        <taxon>Bacillales</taxon>
        <taxon>Bacillaceae</taxon>
        <taxon>Bacillus</taxon>
        <taxon>Bacillus cereus group</taxon>
    </lineage>
</organism>
<reference evidence="6" key="1">
    <citation type="journal article" date="2012" name="Genome Res.">
        <title>Genomic characterization of the Bacillus cereus sensu lato species: Backdrop to the evolution of Bacillus anthracis.</title>
        <authorList>
            <person name="Zwick M.E."/>
            <person name="Joseph S.J."/>
            <person name="Didelot X."/>
            <person name="Chen P.E."/>
            <person name="Bishop-Lilly K.A."/>
            <person name="Stewart A.C."/>
            <person name="Willner K."/>
            <person name="Nolan N."/>
            <person name="Lentz S."/>
            <person name="Thomason M.K."/>
            <person name="Sozhamannan S."/>
            <person name="Mateczun A.J."/>
            <person name="Du L."/>
            <person name="Read T.D."/>
        </authorList>
    </citation>
    <scope>NUCLEOTIDE SEQUENCE [LARGE SCALE GENOMIC DNA]</scope>
    <source>
        <strain evidence="6">AH603</strain>
    </source>
</reference>
<feature type="transmembrane region" description="Helical" evidence="5">
    <location>
        <begin position="140"/>
        <end position="173"/>
    </location>
</feature>
<dbReference type="GO" id="GO:0005886">
    <property type="term" value="C:plasma membrane"/>
    <property type="evidence" value="ECO:0007669"/>
    <property type="project" value="UniProtKB-SubCell"/>
</dbReference>
<dbReference type="Pfam" id="PF04284">
    <property type="entry name" value="DUF441"/>
    <property type="match status" value="1"/>
</dbReference>
<evidence type="ECO:0000256" key="5">
    <source>
        <dbReference type="HAMAP-Rule" id="MF_01874"/>
    </source>
</evidence>
<accession>C2Y063</accession>
<comment type="subcellular location">
    <subcellularLocation>
        <location evidence="5">Cell membrane</location>
        <topology evidence="5">Multi-pass membrane protein</topology>
    </subcellularLocation>
</comment>
<name>C2Y063_BACMY</name>
<dbReference type="EMBL" id="ACMP01000117">
    <property type="protein sequence ID" value="EEL68688.1"/>
    <property type="molecule type" value="Genomic_DNA"/>
</dbReference>
<dbReference type="PANTHER" id="PTHR38452:SF1">
    <property type="entry name" value="UPF0756 MEMBRANE PROTEIN YEAL"/>
    <property type="match status" value="1"/>
</dbReference>
<feature type="transmembrane region" description="Helical" evidence="5">
    <location>
        <begin position="21"/>
        <end position="42"/>
    </location>
</feature>
<evidence type="ECO:0000256" key="3">
    <source>
        <dbReference type="ARBA" id="ARBA00022989"/>
    </source>
</evidence>
<accession>C2Q1R9</accession>
<proteinExistence type="inferred from homology"/>
<dbReference type="AlphaFoldDB" id="C2Y063"/>
<protein>
    <recommendedName>
        <fullName evidence="5">UPF0756 membrane protein bcere0026_43490</fullName>
    </recommendedName>
</protein>
<keyword evidence="2 5" id="KW-0812">Transmembrane</keyword>
<feature type="transmembrane region" description="Helical" evidence="5">
    <location>
        <begin position="108"/>
        <end position="128"/>
    </location>
</feature>
<dbReference type="HOGENOM" id="CLU_125889_1_0_9"/>
<dbReference type="InterPro" id="IPR007382">
    <property type="entry name" value="UPF0756_TM"/>
</dbReference>
<feature type="transmembrane region" description="Helical" evidence="5">
    <location>
        <begin position="48"/>
        <end position="64"/>
    </location>
</feature>
<evidence type="ECO:0000256" key="1">
    <source>
        <dbReference type="ARBA" id="ARBA00022475"/>
    </source>
</evidence>
<evidence type="ECO:0000313" key="6">
    <source>
        <dbReference type="EMBL" id="EEL68688.1"/>
    </source>
</evidence>
<evidence type="ECO:0000256" key="4">
    <source>
        <dbReference type="ARBA" id="ARBA00023136"/>
    </source>
</evidence>
<keyword evidence="1 5" id="KW-1003">Cell membrane</keyword>
<sequence length="177" mass="18973">MYNDRFKGIFVWKRVHYFQKGSANMISQSTLFLFILLIIGLIAKNQSLTVAIGVLFLLKFTFLGDKVFPYLQTKGINLGVTVITIAVLVPIATGEIGFKQLGEAAKSYYAWIALASGVAVALLAKGGVQLLTTDPHITTALVFGTIIAVALFNGVAVGPLIGAGIAYAVMSIIQMFK</sequence>
<comment type="caution">
    <text evidence="6">The sequence shown here is derived from an EMBL/GenBank/DDBJ whole genome shotgun (WGS) entry which is preliminary data.</text>
</comment>
<dbReference type="HAMAP" id="MF_01874">
    <property type="entry name" value="UPF0756"/>
    <property type="match status" value="1"/>
</dbReference>
<keyword evidence="3 5" id="KW-1133">Transmembrane helix</keyword>
<comment type="similarity">
    <text evidence="5">Belongs to the UPF0756 family.</text>
</comment>
<keyword evidence="4 5" id="KW-0472">Membrane</keyword>
<evidence type="ECO:0000256" key="2">
    <source>
        <dbReference type="ARBA" id="ARBA00022692"/>
    </source>
</evidence>
<dbReference type="PANTHER" id="PTHR38452">
    <property type="entry name" value="UPF0756 MEMBRANE PROTEIN YEAL"/>
    <property type="match status" value="1"/>
</dbReference>
<feature type="transmembrane region" description="Helical" evidence="5">
    <location>
        <begin position="76"/>
        <end position="96"/>
    </location>
</feature>
<dbReference type="Proteomes" id="UP000001753">
    <property type="component" value="Chromosome"/>
</dbReference>